<dbReference type="AlphaFoldDB" id="A0A255YYK7"/>
<proteinExistence type="predicted"/>
<name>A0A255YYK7_9PROT</name>
<sequence>MSETSAFPFGYSVVKSDMAFYTPPIQRLPTPVTPPSRDRHVLGVNRIEERQRREEKGREGRSLRHRLIDLVMDEVESLPDLTSPQKQRIRHNLGRFADRQPEQAAEQPPPPPPTSEQTLAVLTADVAAPSTDAGSPHPADGVDAAHLAQQIQILLSLHSERATKISNYIHALMAVAPDSHQVDLDI</sequence>
<evidence type="ECO:0000313" key="3">
    <source>
        <dbReference type="Proteomes" id="UP000216998"/>
    </source>
</evidence>
<comment type="caution">
    <text evidence="2">The sequence shown here is derived from an EMBL/GenBank/DDBJ whole genome shotgun (WGS) entry which is preliminary data.</text>
</comment>
<evidence type="ECO:0000313" key="2">
    <source>
        <dbReference type="EMBL" id="OYQ33764.1"/>
    </source>
</evidence>
<feature type="region of interest" description="Disordered" evidence="1">
    <location>
        <begin position="79"/>
        <end position="116"/>
    </location>
</feature>
<keyword evidence="3" id="KW-1185">Reference proteome</keyword>
<reference evidence="2 3" key="1">
    <citation type="submission" date="2017-07" db="EMBL/GenBank/DDBJ databases">
        <title>Niveispirillum cyanobacteriorum sp. nov., isolated from cyanobacterial aggregates in a eutrophic lake.</title>
        <authorList>
            <person name="Cai H."/>
        </authorList>
    </citation>
    <scope>NUCLEOTIDE SEQUENCE [LARGE SCALE GENOMIC DNA]</scope>
    <source>
        <strain evidence="3">TH1-14</strain>
    </source>
</reference>
<gene>
    <name evidence="2" type="ORF">CHU95_15630</name>
</gene>
<dbReference type="EMBL" id="NOXU01000030">
    <property type="protein sequence ID" value="OYQ33764.1"/>
    <property type="molecule type" value="Genomic_DNA"/>
</dbReference>
<protein>
    <submittedName>
        <fullName evidence="2">Uncharacterized protein</fullName>
    </submittedName>
</protein>
<evidence type="ECO:0000256" key="1">
    <source>
        <dbReference type="SAM" id="MobiDB-lite"/>
    </source>
</evidence>
<dbReference type="Proteomes" id="UP000216998">
    <property type="component" value="Unassembled WGS sequence"/>
</dbReference>
<accession>A0A255YYK7</accession>
<organism evidence="2 3">
    <name type="scientific">Niveispirillum lacus</name>
    <dbReference type="NCBI Taxonomy" id="1981099"/>
    <lineage>
        <taxon>Bacteria</taxon>
        <taxon>Pseudomonadati</taxon>
        <taxon>Pseudomonadota</taxon>
        <taxon>Alphaproteobacteria</taxon>
        <taxon>Rhodospirillales</taxon>
        <taxon>Azospirillaceae</taxon>
        <taxon>Niveispirillum</taxon>
    </lineage>
</organism>